<keyword evidence="2" id="KW-1133">Transmembrane helix</keyword>
<evidence type="ECO:0000256" key="1">
    <source>
        <dbReference type="SAM" id="MobiDB-lite"/>
    </source>
</evidence>
<organism evidence="3 4">
    <name type="scientific">Acrobeloides nanus</name>
    <dbReference type="NCBI Taxonomy" id="290746"/>
    <lineage>
        <taxon>Eukaryota</taxon>
        <taxon>Metazoa</taxon>
        <taxon>Ecdysozoa</taxon>
        <taxon>Nematoda</taxon>
        <taxon>Chromadorea</taxon>
        <taxon>Rhabditida</taxon>
        <taxon>Tylenchina</taxon>
        <taxon>Cephalobomorpha</taxon>
        <taxon>Cephaloboidea</taxon>
        <taxon>Cephalobidae</taxon>
        <taxon>Acrobeloides</taxon>
    </lineage>
</organism>
<dbReference type="Proteomes" id="UP000887540">
    <property type="component" value="Unplaced"/>
</dbReference>
<dbReference type="WBParaSite" id="ACRNAN_scaffold11537.g8174.t1">
    <property type="protein sequence ID" value="ACRNAN_scaffold11537.g8174.t1"/>
    <property type="gene ID" value="ACRNAN_scaffold11537.g8174"/>
</dbReference>
<name>A0A914CJU1_9BILA</name>
<feature type="transmembrane region" description="Helical" evidence="2">
    <location>
        <begin position="6"/>
        <end position="28"/>
    </location>
</feature>
<dbReference type="AlphaFoldDB" id="A0A914CJU1"/>
<sequence length="128" mass="14105">MKNVVAFALMLLFVFVLIGNEIMMIATIPGMRPLFIRMNNGQYLDGQGLSADNTDNHETDKACPRTSRTTNGMDKACPQSRRTSSGTDKACPRTTRTIIGRTRLVRGQDGTDKGCPWSRWDGQGLSGH</sequence>
<feature type="region of interest" description="Disordered" evidence="1">
    <location>
        <begin position="106"/>
        <end position="128"/>
    </location>
</feature>
<evidence type="ECO:0000313" key="4">
    <source>
        <dbReference type="WBParaSite" id="ACRNAN_scaffold11537.g8174.t1"/>
    </source>
</evidence>
<feature type="compositionally biased region" description="Basic and acidic residues" evidence="1">
    <location>
        <begin position="54"/>
        <end position="63"/>
    </location>
</feature>
<keyword evidence="3" id="KW-1185">Reference proteome</keyword>
<protein>
    <submittedName>
        <fullName evidence="4">Uncharacterized protein</fullName>
    </submittedName>
</protein>
<evidence type="ECO:0000313" key="3">
    <source>
        <dbReference type="Proteomes" id="UP000887540"/>
    </source>
</evidence>
<keyword evidence="2" id="KW-0812">Transmembrane</keyword>
<reference evidence="4" key="1">
    <citation type="submission" date="2022-11" db="UniProtKB">
        <authorList>
            <consortium name="WormBaseParasite"/>
        </authorList>
    </citation>
    <scope>IDENTIFICATION</scope>
</reference>
<proteinExistence type="predicted"/>
<evidence type="ECO:0000256" key="2">
    <source>
        <dbReference type="SAM" id="Phobius"/>
    </source>
</evidence>
<feature type="region of interest" description="Disordered" evidence="1">
    <location>
        <begin position="49"/>
        <end position="93"/>
    </location>
</feature>
<keyword evidence="2" id="KW-0472">Membrane</keyword>
<accession>A0A914CJU1</accession>